<evidence type="ECO:0000313" key="3">
    <source>
        <dbReference type="Proteomes" id="UP001241748"/>
    </source>
</evidence>
<comment type="caution">
    <text evidence="1">Lacks conserved residue(s) required for the propagation of feature annotation.</text>
</comment>
<dbReference type="Gene3D" id="1.20.120.910">
    <property type="entry name" value="DksA, coiled-coil domain"/>
    <property type="match status" value="1"/>
</dbReference>
<gene>
    <name evidence="2" type="ORF">P5G62_016910</name>
</gene>
<dbReference type="EMBL" id="JAROBZ020000001">
    <property type="protein sequence ID" value="MFB3168802.1"/>
    <property type="molecule type" value="Genomic_DNA"/>
</dbReference>
<evidence type="ECO:0000313" key="2">
    <source>
        <dbReference type="EMBL" id="MFB3168802.1"/>
    </source>
</evidence>
<name>A0ABV4YVN7_9BACI</name>
<dbReference type="Proteomes" id="UP001241748">
    <property type="component" value="Unassembled WGS sequence"/>
</dbReference>
<sequence length="108" mass="12697">MRNDITEVTTMNAMQEELFWELRKTQLEIVRSLRNKQKNEWIVPVLEDELADITTAIQKLEEGNFGQCETSGEPIPEYLLKIIPTIKNSRDSEILEHFYRKPINSSIF</sequence>
<evidence type="ECO:0000256" key="1">
    <source>
        <dbReference type="PROSITE-ProRule" id="PRU00510"/>
    </source>
</evidence>
<evidence type="ECO:0008006" key="4">
    <source>
        <dbReference type="Google" id="ProtNLM"/>
    </source>
</evidence>
<dbReference type="RefSeq" id="WP_306072662.1">
    <property type="nucleotide sequence ID" value="NZ_JAROBZ020000001.1"/>
</dbReference>
<accession>A0ABV4YVN7</accession>
<organism evidence="2 3">
    <name type="scientific">Neobacillus driksii</name>
    <dbReference type="NCBI Taxonomy" id="3035913"/>
    <lineage>
        <taxon>Bacteria</taxon>
        <taxon>Bacillati</taxon>
        <taxon>Bacillota</taxon>
        <taxon>Bacilli</taxon>
        <taxon>Bacillales</taxon>
        <taxon>Bacillaceae</taxon>
        <taxon>Neobacillus</taxon>
    </lineage>
</organism>
<dbReference type="PROSITE" id="PS51128">
    <property type="entry name" value="ZF_DKSA_2"/>
    <property type="match status" value="1"/>
</dbReference>
<reference evidence="2 3" key="1">
    <citation type="submission" date="2024-05" db="EMBL/GenBank/DDBJ databases">
        <authorList>
            <person name="Venkateswaran K."/>
        </authorList>
    </citation>
    <scope>NUCLEOTIDE SEQUENCE [LARGE SCALE GENOMIC DNA]</scope>
    <source>
        <strain evidence="2 3">179-C4-2-HS</strain>
    </source>
</reference>
<proteinExistence type="predicted"/>
<protein>
    <recommendedName>
        <fullName evidence="4">DksA C4-type domain-containing protein</fullName>
    </recommendedName>
</protein>
<keyword evidence="3" id="KW-1185">Reference proteome</keyword>
<comment type="caution">
    <text evidence="2">The sequence shown here is derived from an EMBL/GenBank/DDBJ whole genome shotgun (WGS) entry which is preliminary data.</text>
</comment>